<reference evidence="4 5" key="1">
    <citation type="journal article" date="2014" name="BMC Genomics">
        <title>Genome sequencing of four Aureobasidium pullulans varieties: biotechnological potential, stress tolerance, and description of new species.</title>
        <authorList>
            <person name="Gostin Ar C."/>
            <person name="Ohm R.A."/>
            <person name="Kogej T."/>
            <person name="Sonjak S."/>
            <person name="Turk M."/>
            <person name="Zajc J."/>
            <person name="Zalar P."/>
            <person name="Grube M."/>
            <person name="Sun H."/>
            <person name="Han J."/>
            <person name="Sharma A."/>
            <person name="Chiniquy J."/>
            <person name="Ngan C.Y."/>
            <person name="Lipzen A."/>
            <person name="Barry K."/>
            <person name="Grigoriev I.V."/>
            <person name="Gunde-Cimerman N."/>
        </authorList>
    </citation>
    <scope>NUCLEOTIDE SEQUENCE [LARGE SCALE GENOMIC DNA]</scope>
    <source>
        <strain evidence="4 5">CBS 147.97</strain>
    </source>
</reference>
<dbReference type="Gene3D" id="1.25.40.20">
    <property type="entry name" value="Ankyrin repeat-containing domain"/>
    <property type="match status" value="1"/>
</dbReference>
<feature type="non-terminal residue" evidence="4">
    <location>
        <position position="92"/>
    </location>
</feature>
<keyword evidence="2 3" id="KW-0040">ANK repeat</keyword>
<protein>
    <submittedName>
        <fullName evidence="4">Uncharacterized protein</fullName>
    </submittedName>
</protein>
<dbReference type="HOGENOM" id="CLU_000134_45_11_1"/>
<dbReference type="Pfam" id="PF12796">
    <property type="entry name" value="Ank_2"/>
    <property type="match status" value="1"/>
</dbReference>
<feature type="non-terminal residue" evidence="4">
    <location>
        <position position="1"/>
    </location>
</feature>
<dbReference type="SMART" id="SM00248">
    <property type="entry name" value="ANK"/>
    <property type="match status" value="2"/>
</dbReference>
<dbReference type="STRING" id="1043004.A0A074WTR4"/>
<dbReference type="InterPro" id="IPR002110">
    <property type="entry name" value="Ankyrin_rpt"/>
</dbReference>
<evidence type="ECO:0000313" key="5">
    <source>
        <dbReference type="Proteomes" id="UP000027730"/>
    </source>
</evidence>
<evidence type="ECO:0000313" key="4">
    <source>
        <dbReference type="EMBL" id="KEQ73102.1"/>
    </source>
</evidence>
<keyword evidence="5" id="KW-1185">Reference proteome</keyword>
<dbReference type="InterPro" id="IPR036770">
    <property type="entry name" value="Ankyrin_rpt-contain_sf"/>
</dbReference>
<dbReference type="SUPFAM" id="SSF48403">
    <property type="entry name" value="Ankyrin repeat"/>
    <property type="match status" value="1"/>
</dbReference>
<dbReference type="EMBL" id="KL584710">
    <property type="protein sequence ID" value="KEQ73102.1"/>
    <property type="molecule type" value="Genomic_DNA"/>
</dbReference>
<dbReference type="PROSITE" id="PS50088">
    <property type="entry name" value="ANK_REPEAT"/>
    <property type="match status" value="1"/>
</dbReference>
<evidence type="ECO:0000256" key="1">
    <source>
        <dbReference type="ARBA" id="ARBA00022737"/>
    </source>
</evidence>
<proteinExistence type="predicted"/>
<dbReference type="RefSeq" id="XP_013426934.1">
    <property type="nucleotide sequence ID" value="XM_013571480.1"/>
</dbReference>
<dbReference type="AlphaFoldDB" id="A0A074WTR4"/>
<evidence type="ECO:0000256" key="3">
    <source>
        <dbReference type="PROSITE-ProRule" id="PRU00023"/>
    </source>
</evidence>
<dbReference type="OrthoDB" id="4772757at2759"/>
<sequence length="92" mass="9607">LRLLLDHNADVNAQAGDYGFVLTSACLRAPRHISREIVQCLLDNGAKVNVRGGRYGTALCAASTCGDVGVVEMLIRAGADVNDAGDKHGDAL</sequence>
<feature type="repeat" description="ANK" evidence="3">
    <location>
        <begin position="54"/>
        <end position="86"/>
    </location>
</feature>
<organism evidence="4 5">
    <name type="scientific">Aureobasidium namibiae CBS 147.97</name>
    <dbReference type="NCBI Taxonomy" id="1043004"/>
    <lineage>
        <taxon>Eukaryota</taxon>
        <taxon>Fungi</taxon>
        <taxon>Dikarya</taxon>
        <taxon>Ascomycota</taxon>
        <taxon>Pezizomycotina</taxon>
        <taxon>Dothideomycetes</taxon>
        <taxon>Dothideomycetidae</taxon>
        <taxon>Dothideales</taxon>
        <taxon>Saccotheciaceae</taxon>
        <taxon>Aureobasidium</taxon>
    </lineage>
</organism>
<evidence type="ECO:0000256" key="2">
    <source>
        <dbReference type="ARBA" id="ARBA00023043"/>
    </source>
</evidence>
<dbReference type="PANTHER" id="PTHR24171">
    <property type="entry name" value="ANKYRIN REPEAT DOMAIN-CONTAINING PROTEIN 39-RELATED"/>
    <property type="match status" value="1"/>
</dbReference>
<gene>
    <name evidence="4" type="ORF">M436DRAFT_25815</name>
</gene>
<name>A0A074WTR4_9PEZI</name>
<dbReference type="GeneID" id="25408150"/>
<dbReference type="Proteomes" id="UP000027730">
    <property type="component" value="Unassembled WGS sequence"/>
</dbReference>
<keyword evidence="1" id="KW-0677">Repeat</keyword>
<accession>A0A074WTR4</accession>